<feature type="transmembrane region" description="Helical" evidence="6">
    <location>
        <begin position="72"/>
        <end position="90"/>
    </location>
</feature>
<evidence type="ECO:0000256" key="1">
    <source>
        <dbReference type="ARBA" id="ARBA00004141"/>
    </source>
</evidence>
<keyword evidence="4 6" id="KW-1133">Transmembrane helix</keyword>
<evidence type="ECO:0000313" key="7">
    <source>
        <dbReference type="EMBL" id="KGG81148.1"/>
    </source>
</evidence>
<evidence type="ECO:0000256" key="2">
    <source>
        <dbReference type="ARBA" id="ARBA00009142"/>
    </source>
</evidence>
<organism evidence="7 8">
    <name type="scientific">Caloranaerobacter azorensis H53214</name>
    <dbReference type="NCBI Taxonomy" id="1156417"/>
    <lineage>
        <taxon>Bacteria</taxon>
        <taxon>Bacillati</taxon>
        <taxon>Bacillota</taxon>
        <taxon>Tissierellia</taxon>
        <taxon>Tissierellales</taxon>
        <taxon>Thermohalobacteraceae</taxon>
        <taxon>Caloranaerobacter</taxon>
    </lineage>
</organism>
<sequence length="121" mass="13138">MILNKKIYKSLLIGFITGIINGLFGSGGGTIIVPSLVFLLGIEEHKAHATAIFIILPITFISTFIYLKQGMLVYKIAIPVIIGAVLGSIIGSKLLNKIPTNILRKIFGIFMIIAAIRMVIK</sequence>
<comment type="similarity">
    <text evidence="2 6">Belongs to the 4-toluene sulfonate uptake permease (TSUP) (TC 2.A.102) family.</text>
</comment>
<name>A0A096BK79_9FIRM</name>
<dbReference type="RefSeq" id="WP_035161839.1">
    <property type="nucleotide sequence ID" value="NZ_AZTB01000005.1"/>
</dbReference>
<feature type="transmembrane region" description="Helical" evidence="6">
    <location>
        <begin position="12"/>
        <end position="42"/>
    </location>
</feature>
<dbReference type="AlphaFoldDB" id="A0A096BK79"/>
<dbReference type="InterPro" id="IPR002781">
    <property type="entry name" value="TM_pro_TauE-like"/>
</dbReference>
<keyword evidence="5 6" id="KW-0472">Membrane</keyword>
<protein>
    <recommendedName>
        <fullName evidence="6">Probable membrane transporter protein</fullName>
    </recommendedName>
</protein>
<comment type="caution">
    <text evidence="7">The sequence shown here is derived from an EMBL/GenBank/DDBJ whole genome shotgun (WGS) entry which is preliminary data.</text>
</comment>
<dbReference type="GO" id="GO:0005886">
    <property type="term" value="C:plasma membrane"/>
    <property type="evidence" value="ECO:0007669"/>
    <property type="project" value="UniProtKB-SubCell"/>
</dbReference>
<evidence type="ECO:0000256" key="5">
    <source>
        <dbReference type="ARBA" id="ARBA00023136"/>
    </source>
</evidence>
<keyword evidence="3 6" id="KW-0812">Transmembrane</keyword>
<dbReference type="Pfam" id="PF01925">
    <property type="entry name" value="TauE"/>
    <property type="match status" value="1"/>
</dbReference>
<dbReference type="PANTHER" id="PTHR43701">
    <property type="entry name" value="MEMBRANE TRANSPORTER PROTEIN MJ0441-RELATED"/>
    <property type="match status" value="1"/>
</dbReference>
<keyword evidence="6" id="KW-1003">Cell membrane</keyword>
<evidence type="ECO:0000256" key="3">
    <source>
        <dbReference type="ARBA" id="ARBA00022692"/>
    </source>
</evidence>
<feature type="transmembrane region" description="Helical" evidence="6">
    <location>
        <begin position="102"/>
        <end position="120"/>
    </location>
</feature>
<evidence type="ECO:0000256" key="6">
    <source>
        <dbReference type="RuleBase" id="RU363041"/>
    </source>
</evidence>
<dbReference type="InterPro" id="IPR051598">
    <property type="entry name" value="TSUP/Inactive_protease-like"/>
</dbReference>
<evidence type="ECO:0000313" key="8">
    <source>
        <dbReference type="Proteomes" id="UP000029622"/>
    </source>
</evidence>
<proteinExistence type="inferred from homology"/>
<accession>A0A096BK79</accession>
<evidence type="ECO:0000256" key="4">
    <source>
        <dbReference type="ARBA" id="ARBA00022989"/>
    </source>
</evidence>
<dbReference type="PANTHER" id="PTHR43701:SF2">
    <property type="entry name" value="MEMBRANE TRANSPORTER PROTEIN YJNA-RELATED"/>
    <property type="match status" value="1"/>
</dbReference>
<reference evidence="7 8" key="1">
    <citation type="submission" date="2013-12" db="EMBL/GenBank/DDBJ databases">
        <title>Draft genome sequence of Caloranaerobacter sp. H53214.</title>
        <authorList>
            <person name="Jiang L.J."/>
            <person name="Shao Z.Z."/>
            <person name="Long M.N."/>
        </authorList>
    </citation>
    <scope>NUCLEOTIDE SEQUENCE [LARGE SCALE GENOMIC DNA]</scope>
    <source>
        <strain evidence="7 8">H53214</strain>
    </source>
</reference>
<dbReference type="EMBL" id="AZTB01000005">
    <property type="protein sequence ID" value="KGG81148.1"/>
    <property type="molecule type" value="Genomic_DNA"/>
</dbReference>
<feature type="transmembrane region" description="Helical" evidence="6">
    <location>
        <begin position="48"/>
        <end position="67"/>
    </location>
</feature>
<comment type="subcellular location">
    <subcellularLocation>
        <location evidence="6">Cell membrane</location>
        <topology evidence="6">Multi-pass membrane protein</topology>
    </subcellularLocation>
    <subcellularLocation>
        <location evidence="1">Membrane</location>
        <topology evidence="1">Multi-pass membrane protein</topology>
    </subcellularLocation>
</comment>
<gene>
    <name evidence="7" type="ORF">Y919_01820</name>
</gene>
<dbReference type="Proteomes" id="UP000029622">
    <property type="component" value="Unassembled WGS sequence"/>
</dbReference>
<dbReference type="STRING" id="1156417.Y919_01820"/>